<dbReference type="InterPro" id="IPR036388">
    <property type="entry name" value="WH-like_DNA-bd_sf"/>
</dbReference>
<dbReference type="PANTHER" id="PTHR30537">
    <property type="entry name" value="HTH-TYPE TRANSCRIPTIONAL REGULATOR"/>
    <property type="match status" value="1"/>
</dbReference>
<dbReference type="PANTHER" id="PTHR30537:SF5">
    <property type="entry name" value="HTH-TYPE TRANSCRIPTIONAL ACTIVATOR TTDR-RELATED"/>
    <property type="match status" value="1"/>
</dbReference>
<dbReference type="GO" id="GO:0043565">
    <property type="term" value="F:sequence-specific DNA binding"/>
    <property type="evidence" value="ECO:0007669"/>
    <property type="project" value="TreeGrafter"/>
</dbReference>
<gene>
    <name evidence="6" type="ORF">SAMN06295998_1245</name>
</gene>
<dbReference type="Pfam" id="PF00126">
    <property type="entry name" value="HTH_1"/>
    <property type="match status" value="1"/>
</dbReference>
<protein>
    <submittedName>
        <fullName evidence="6">DNA-binding transcriptional regulator, LysR family</fullName>
    </submittedName>
</protein>
<feature type="domain" description="HTH lysR-type" evidence="5">
    <location>
        <begin position="1"/>
        <end position="59"/>
    </location>
</feature>
<dbReference type="InterPro" id="IPR036390">
    <property type="entry name" value="WH_DNA-bd_sf"/>
</dbReference>
<dbReference type="CDD" id="cd08422">
    <property type="entry name" value="PBP2_CrgA_like"/>
    <property type="match status" value="1"/>
</dbReference>
<dbReference type="Gene3D" id="1.10.10.10">
    <property type="entry name" value="Winged helix-like DNA-binding domain superfamily/Winged helix DNA-binding domain"/>
    <property type="match status" value="1"/>
</dbReference>
<name>A0A1W2E7E1_9RHOB</name>
<keyword evidence="2" id="KW-0805">Transcription regulation</keyword>
<proteinExistence type="inferred from homology"/>
<sequence length="302" mass="33595">MDQITRIGIFVAVVKEQSFAGAARRLGMTSSAVSKQIQNLEQDLKVKLLNRTTRHVAATEEGAIYFERAKRALIDLQEAEEEIHALKSHPRGPLRVSFPQSLGVKYLTGCAARFARTHPHVALDVSLNDRFIDPVNDGYDVVVRIGSLADSSLMTRRLASCPFMLCASSDYIERCGLPEAPEDLAGHDVLAYSGNSASHEWRYKDAAGQVGRVSLGGSLRSDSGDMLCRAAVEGVGIAILPVFYVAEHLRAGRLQHLLQDHLTWPERDIHVLFRPNRYQPARLRLFVDHLVRTASDFPWERG</sequence>
<dbReference type="GO" id="GO:0006351">
    <property type="term" value="P:DNA-templated transcription"/>
    <property type="evidence" value="ECO:0007669"/>
    <property type="project" value="TreeGrafter"/>
</dbReference>
<evidence type="ECO:0000313" key="6">
    <source>
        <dbReference type="EMBL" id="SMD05699.1"/>
    </source>
</evidence>
<dbReference type="SUPFAM" id="SSF53850">
    <property type="entry name" value="Periplasmic binding protein-like II"/>
    <property type="match status" value="1"/>
</dbReference>
<dbReference type="AlphaFoldDB" id="A0A1W2E7E1"/>
<dbReference type="RefSeq" id="WP_084354461.1">
    <property type="nucleotide sequence ID" value="NZ_FWYD01000024.1"/>
</dbReference>
<evidence type="ECO:0000256" key="2">
    <source>
        <dbReference type="ARBA" id="ARBA00023015"/>
    </source>
</evidence>
<dbReference type="InterPro" id="IPR058163">
    <property type="entry name" value="LysR-type_TF_proteobact-type"/>
</dbReference>
<dbReference type="Gene3D" id="3.40.190.290">
    <property type="match status" value="1"/>
</dbReference>
<evidence type="ECO:0000256" key="1">
    <source>
        <dbReference type="ARBA" id="ARBA00009437"/>
    </source>
</evidence>
<dbReference type="PROSITE" id="PS50931">
    <property type="entry name" value="HTH_LYSR"/>
    <property type="match status" value="1"/>
</dbReference>
<dbReference type="EMBL" id="FWYD01000024">
    <property type="protein sequence ID" value="SMD05699.1"/>
    <property type="molecule type" value="Genomic_DNA"/>
</dbReference>
<evidence type="ECO:0000256" key="3">
    <source>
        <dbReference type="ARBA" id="ARBA00023125"/>
    </source>
</evidence>
<dbReference type="Pfam" id="PF03466">
    <property type="entry name" value="LysR_substrate"/>
    <property type="match status" value="1"/>
</dbReference>
<dbReference type="FunFam" id="1.10.10.10:FF:000001">
    <property type="entry name" value="LysR family transcriptional regulator"/>
    <property type="match status" value="1"/>
</dbReference>
<dbReference type="InterPro" id="IPR000847">
    <property type="entry name" value="LysR_HTH_N"/>
</dbReference>
<dbReference type="InterPro" id="IPR005119">
    <property type="entry name" value="LysR_subst-bd"/>
</dbReference>
<reference evidence="6 7" key="1">
    <citation type="submission" date="2017-04" db="EMBL/GenBank/DDBJ databases">
        <authorList>
            <person name="Afonso C.L."/>
            <person name="Miller P.J."/>
            <person name="Scott M.A."/>
            <person name="Spackman E."/>
            <person name="Goraichik I."/>
            <person name="Dimitrov K.M."/>
            <person name="Suarez D.L."/>
            <person name="Swayne D.E."/>
        </authorList>
    </citation>
    <scope>NUCLEOTIDE SEQUENCE [LARGE SCALE GENOMIC DNA]</scope>
    <source>
        <strain evidence="6 7">CGMCC 1.12644</strain>
    </source>
</reference>
<evidence type="ECO:0000256" key="4">
    <source>
        <dbReference type="ARBA" id="ARBA00023163"/>
    </source>
</evidence>
<dbReference type="OrthoDB" id="9813056at2"/>
<evidence type="ECO:0000313" key="7">
    <source>
        <dbReference type="Proteomes" id="UP000192330"/>
    </source>
</evidence>
<dbReference type="STRING" id="1387277.SAMN06295998_1245"/>
<dbReference type="GO" id="GO:0003700">
    <property type="term" value="F:DNA-binding transcription factor activity"/>
    <property type="evidence" value="ECO:0007669"/>
    <property type="project" value="InterPro"/>
</dbReference>
<keyword evidence="3 6" id="KW-0238">DNA-binding</keyword>
<organism evidence="6 7">
    <name type="scientific">Primorskyibacter flagellatus</name>
    <dbReference type="NCBI Taxonomy" id="1387277"/>
    <lineage>
        <taxon>Bacteria</taxon>
        <taxon>Pseudomonadati</taxon>
        <taxon>Pseudomonadota</taxon>
        <taxon>Alphaproteobacteria</taxon>
        <taxon>Rhodobacterales</taxon>
        <taxon>Roseobacteraceae</taxon>
        <taxon>Primorskyibacter</taxon>
    </lineage>
</organism>
<keyword evidence="4" id="KW-0804">Transcription</keyword>
<dbReference type="SUPFAM" id="SSF46785">
    <property type="entry name" value="Winged helix' DNA-binding domain"/>
    <property type="match status" value="1"/>
</dbReference>
<dbReference type="Proteomes" id="UP000192330">
    <property type="component" value="Unassembled WGS sequence"/>
</dbReference>
<keyword evidence="7" id="KW-1185">Reference proteome</keyword>
<accession>A0A1W2E7E1</accession>
<evidence type="ECO:0000259" key="5">
    <source>
        <dbReference type="PROSITE" id="PS50931"/>
    </source>
</evidence>
<comment type="similarity">
    <text evidence="1">Belongs to the LysR transcriptional regulatory family.</text>
</comment>